<evidence type="ECO:0000313" key="3">
    <source>
        <dbReference type="RefSeq" id="XP_005741456.1"/>
    </source>
</evidence>
<feature type="compositionally biased region" description="Basic and acidic residues" evidence="1">
    <location>
        <begin position="456"/>
        <end position="475"/>
    </location>
</feature>
<feature type="region of interest" description="Disordered" evidence="1">
    <location>
        <begin position="287"/>
        <end position="310"/>
    </location>
</feature>
<feature type="compositionally biased region" description="Low complexity" evidence="1">
    <location>
        <begin position="511"/>
        <end position="523"/>
    </location>
</feature>
<feature type="compositionally biased region" description="Polar residues" evidence="1">
    <location>
        <begin position="870"/>
        <end position="881"/>
    </location>
</feature>
<dbReference type="AlphaFoldDB" id="A0A9Y3RF21"/>
<dbReference type="PANTHER" id="PTHR35077:SF2">
    <property type="entry name" value="SIMILAR TO AI661453 PROTEIN"/>
    <property type="match status" value="1"/>
</dbReference>
<gene>
    <name evidence="3" type="primary">LOC102212834</name>
</gene>
<feature type="compositionally biased region" description="Polar residues" evidence="1">
    <location>
        <begin position="837"/>
        <end position="846"/>
    </location>
</feature>
<feature type="region of interest" description="Disordered" evidence="1">
    <location>
        <begin position="819"/>
        <end position="849"/>
    </location>
</feature>
<feature type="region of interest" description="Disordered" evidence="1">
    <location>
        <begin position="864"/>
        <end position="905"/>
    </location>
</feature>
<name>A0A9Y3RF21_9CICH</name>
<protein>
    <submittedName>
        <fullName evidence="3">Proline-rich extensin-like protein EPR1</fullName>
    </submittedName>
</protein>
<feature type="compositionally biased region" description="Pro residues" evidence="1">
    <location>
        <begin position="237"/>
        <end position="247"/>
    </location>
</feature>
<dbReference type="GeneID" id="102212834"/>
<evidence type="ECO:0000256" key="1">
    <source>
        <dbReference type="SAM" id="MobiDB-lite"/>
    </source>
</evidence>
<feature type="region of interest" description="Disordered" evidence="1">
    <location>
        <begin position="85"/>
        <end position="266"/>
    </location>
</feature>
<keyword evidence="2" id="KW-1185">Reference proteome</keyword>
<evidence type="ECO:0000313" key="2">
    <source>
        <dbReference type="Proteomes" id="UP000695023"/>
    </source>
</evidence>
<feature type="compositionally biased region" description="Polar residues" evidence="1">
    <location>
        <begin position="545"/>
        <end position="570"/>
    </location>
</feature>
<feature type="compositionally biased region" description="Pro residues" evidence="1">
    <location>
        <begin position="147"/>
        <end position="157"/>
    </location>
</feature>
<dbReference type="RefSeq" id="XP_005741456.1">
    <property type="nucleotide sequence ID" value="XM_005741399.1"/>
</dbReference>
<proteinExistence type="predicted"/>
<reference evidence="3" key="1">
    <citation type="submission" date="2025-08" db="UniProtKB">
        <authorList>
            <consortium name="RefSeq"/>
        </authorList>
    </citation>
    <scope>IDENTIFICATION</scope>
</reference>
<feature type="compositionally biased region" description="Basic and acidic residues" evidence="1">
    <location>
        <begin position="341"/>
        <end position="353"/>
    </location>
</feature>
<feature type="region of interest" description="Disordered" evidence="1">
    <location>
        <begin position="330"/>
        <end position="801"/>
    </location>
</feature>
<accession>A0A9Y3RF21</accession>
<sequence>MKKGSLNFLGRKNHSLFDTNVKMQEMDNVELVLGSSATHESGTASVRARPTVKHGASLSESFQGFAVPMPKVPLLPPVNGPKTNGSVGWDPLSNGSITSVPNLDKGEIFVPPPPSVAPPPPPSEWIPPPPDFLGDLNTLDLATIQPPSMPAPNPPSVEPKDLSFLKPPPMAPPKPLSTTSTGSPSSIPISSPPSAQVPEHPKFAAPQPPTERQQKTQKKPPPKPIRISSVSNSDSPPQTPAPPPPVQTPTLSTFNPQNTAKVNTAPKTSFLNVFEDRDKKPKHMLLLEDSGSSSSGPVLVKVDGNAPKVPTLSKPVPIVKELEENLQVAQPSESTLFEQKTVTKTETKTKAKTETISVQPEITKPVQPPPQKSLQLDEVDNTQINLETSKDKLGENQGPKAESPKAENPREYQSPAPVKPGEYQSPAPVKPGEYQSPTPVKPVRYQNPNQKYSPILDHKLRNLKGSETHGARDGHAASPLALLKAAKEREKNRTTHSVSQENSGKNSEQPSIHSSDLSSSGSSTVKLTEKILQETPKSFSPVDRPQTNDAPETSSSHALVNGQAPSTSPALNRIIETPAVSKKAEERQKAYQSSSLSQTPQPEGNKDGFSMPLLPPPPEFDDLSKIMDLPPSIIPPDPPTKKAPSPPVTSLSPASVQYPLNKTQPSAGPPSSVPPPPLKTAPTASIPPPPLKTAPSASIPPPPLNTAPPSSIPPPPLNTAPSASIPPPPLKTAPPASIPPPPLKTAPPASVPPPPLNTAPPASIPPPPPLNHPPPNVQPKTQVQTKPKPDSTQPARTLEQRHFDLQCILKKKLEEMAPKISHQKEDVEPSSDEWESNDQLKSPTTKYHQKAATLDMRELQRKVNKKYPDNSPTKALTSNGPKSKYQHGMTFTVRPGTKNPITYHE</sequence>
<dbReference type="PANTHER" id="PTHR35077">
    <property type="entry name" value="SIMILAR TO AI661453 PROTEIN"/>
    <property type="match status" value="1"/>
</dbReference>
<feature type="compositionally biased region" description="Low complexity" evidence="1">
    <location>
        <begin position="176"/>
        <end position="194"/>
    </location>
</feature>
<feature type="compositionally biased region" description="Polar residues" evidence="1">
    <location>
        <begin position="781"/>
        <end position="795"/>
    </location>
</feature>
<feature type="compositionally biased region" description="Pro residues" evidence="1">
    <location>
        <begin position="166"/>
        <end position="175"/>
    </location>
</feature>
<feature type="compositionally biased region" description="Polar residues" evidence="1">
    <location>
        <begin position="590"/>
        <end position="602"/>
    </location>
</feature>
<feature type="compositionally biased region" description="Polar residues" evidence="1">
    <location>
        <begin position="495"/>
        <end position="510"/>
    </location>
</feature>
<feature type="compositionally biased region" description="Pro residues" evidence="1">
    <location>
        <begin position="667"/>
        <end position="777"/>
    </location>
</feature>
<feature type="compositionally biased region" description="Polar residues" evidence="1">
    <location>
        <begin position="251"/>
        <end position="266"/>
    </location>
</feature>
<organism evidence="2 3">
    <name type="scientific">Pundamilia nyererei</name>
    <dbReference type="NCBI Taxonomy" id="303518"/>
    <lineage>
        <taxon>Eukaryota</taxon>
        <taxon>Metazoa</taxon>
        <taxon>Chordata</taxon>
        <taxon>Craniata</taxon>
        <taxon>Vertebrata</taxon>
        <taxon>Euteleostomi</taxon>
        <taxon>Actinopterygii</taxon>
        <taxon>Neopterygii</taxon>
        <taxon>Teleostei</taxon>
        <taxon>Neoteleostei</taxon>
        <taxon>Acanthomorphata</taxon>
        <taxon>Ovalentaria</taxon>
        <taxon>Cichlomorphae</taxon>
        <taxon>Cichliformes</taxon>
        <taxon>Cichlidae</taxon>
        <taxon>African cichlids</taxon>
        <taxon>Pseudocrenilabrinae</taxon>
        <taxon>Haplochromini</taxon>
        <taxon>Pundamilia</taxon>
    </lineage>
</organism>
<feature type="compositionally biased region" description="Pro residues" evidence="1">
    <location>
        <begin position="110"/>
        <end position="131"/>
    </location>
</feature>
<dbReference type="Proteomes" id="UP000695023">
    <property type="component" value="Unplaced"/>
</dbReference>
<feature type="compositionally biased region" description="Polar residues" evidence="1">
    <location>
        <begin position="651"/>
        <end position="664"/>
    </location>
</feature>